<evidence type="ECO:0000259" key="5">
    <source>
        <dbReference type="PROSITE" id="PS50048"/>
    </source>
</evidence>
<dbReference type="CDD" id="cd00067">
    <property type="entry name" value="GAL4"/>
    <property type="match status" value="1"/>
</dbReference>
<protein>
    <recommendedName>
        <fullName evidence="5">Zn(2)-C6 fungal-type domain-containing protein</fullName>
    </recommendedName>
</protein>
<proteinExistence type="predicted"/>
<dbReference type="PANTHER" id="PTHR31001:SF50">
    <property type="entry name" value="ZN(II)2CYS6 TRANSCRIPTION FACTOR (EUROFUNG)"/>
    <property type="match status" value="1"/>
</dbReference>
<dbReference type="InterPro" id="IPR050613">
    <property type="entry name" value="Sec_Metabolite_Reg"/>
</dbReference>
<feature type="region of interest" description="Disordered" evidence="4">
    <location>
        <begin position="121"/>
        <end position="145"/>
    </location>
</feature>
<keyword evidence="2" id="KW-0479">Metal-binding</keyword>
<comment type="subcellular location">
    <subcellularLocation>
        <location evidence="1">Nucleus</location>
    </subcellularLocation>
</comment>
<dbReference type="Pfam" id="PF04082">
    <property type="entry name" value="Fungal_trans"/>
    <property type="match status" value="1"/>
</dbReference>
<dbReference type="SMART" id="SM00906">
    <property type="entry name" value="Fungal_trans"/>
    <property type="match status" value="1"/>
</dbReference>
<feature type="region of interest" description="Disordered" evidence="4">
    <location>
        <begin position="67"/>
        <end position="86"/>
    </location>
</feature>
<feature type="compositionally biased region" description="Acidic residues" evidence="4">
    <location>
        <begin position="122"/>
        <end position="131"/>
    </location>
</feature>
<keyword evidence="7" id="KW-1185">Reference proteome</keyword>
<evidence type="ECO:0000313" key="6">
    <source>
        <dbReference type="EMBL" id="KAF2501082.1"/>
    </source>
</evidence>
<evidence type="ECO:0000256" key="1">
    <source>
        <dbReference type="ARBA" id="ARBA00004123"/>
    </source>
</evidence>
<dbReference type="PROSITE" id="PS50048">
    <property type="entry name" value="ZN2_CY6_FUNGAL_2"/>
    <property type="match status" value="1"/>
</dbReference>
<evidence type="ECO:0000256" key="3">
    <source>
        <dbReference type="ARBA" id="ARBA00023242"/>
    </source>
</evidence>
<accession>A0A6A6R9M3</accession>
<gene>
    <name evidence="6" type="ORF">BU16DRAFT_533801</name>
</gene>
<dbReference type="EMBL" id="MU004182">
    <property type="protein sequence ID" value="KAF2501082.1"/>
    <property type="molecule type" value="Genomic_DNA"/>
</dbReference>
<organism evidence="6 7">
    <name type="scientific">Lophium mytilinum</name>
    <dbReference type="NCBI Taxonomy" id="390894"/>
    <lineage>
        <taxon>Eukaryota</taxon>
        <taxon>Fungi</taxon>
        <taxon>Dikarya</taxon>
        <taxon>Ascomycota</taxon>
        <taxon>Pezizomycotina</taxon>
        <taxon>Dothideomycetes</taxon>
        <taxon>Pleosporomycetidae</taxon>
        <taxon>Mytilinidiales</taxon>
        <taxon>Mytilinidiaceae</taxon>
        <taxon>Lophium</taxon>
    </lineage>
</organism>
<dbReference type="Proteomes" id="UP000799750">
    <property type="component" value="Unassembled WGS sequence"/>
</dbReference>
<feature type="compositionally biased region" description="Polar residues" evidence="4">
    <location>
        <begin position="68"/>
        <end position="86"/>
    </location>
</feature>
<dbReference type="SMART" id="SM00066">
    <property type="entry name" value="GAL4"/>
    <property type="match status" value="1"/>
</dbReference>
<feature type="domain" description="Zn(2)-C6 fungal-type" evidence="5">
    <location>
        <begin position="9"/>
        <end position="38"/>
    </location>
</feature>
<name>A0A6A6R9M3_9PEZI</name>
<dbReference type="GO" id="GO:0000981">
    <property type="term" value="F:DNA-binding transcription factor activity, RNA polymerase II-specific"/>
    <property type="evidence" value="ECO:0007669"/>
    <property type="project" value="InterPro"/>
</dbReference>
<dbReference type="GO" id="GO:0005634">
    <property type="term" value="C:nucleus"/>
    <property type="evidence" value="ECO:0007669"/>
    <property type="project" value="UniProtKB-SubCell"/>
</dbReference>
<dbReference type="Gene3D" id="4.10.240.10">
    <property type="entry name" value="Zn(2)-C6 fungal-type DNA-binding domain"/>
    <property type="match status" value="1"/>
</dbReference>
<dbReference type="GO" id="GO:0008270">
    <property type="term" value="F:zinc ion binding"/>
    <property type="evidence" value="ECO:0007669"/>
    <property type="project" value="InterPro"/>
</dbReference>
<reference evidence="6" key="1">
    <citation type="journal article" date="2020" name="Stud. Mycol.">
        <title>101 Dothideomycetes genomes: a test case for predicting lifestyles and emergence of pathogens.</title>
        <authorList>
            <person name="Haridas S."/>
            <person name="Albert R."/>
            <person name="Binder M."/>
            <person name="Bloem J."/>
            <person name="Labutti K."/>
            <person name="Salamov A."/>
            <person name="Andreopoulos B."/>
            <person name="Baker S."/>
            <person name="Barry K."/>
            <person name="Bills G."/>
            <person name="Bluhm B."/>
            <person name="Cannon C."/>
            <person name="Castanera R."/>
            <person name="Culley D."/>
            <person name="Daum C."/>
            <person name="Ezra D."/>
            <person name="Gonzalez J."/>
            <person name="Henrissat B."/>
            <person name="Kuo A."/>
            <person name="Liang C."/>
            <person name="Lipzen A."/>
            <person name="Lutzoni F."/>
            <person name="Magnuson J."/>
            <person name="Mondo S."/>
            <person name="Nolan M."/>
            <person name="Ohm R."/>
            <person name="Pangilinan J."/>
            <person name="Park H.-J."/>
            <person name="Ramirez L."/>
            <person name="Alfaro M."/>
            <person name="Sun H."/>
            <person name="Tritt A."/>
            <person name="Yoshinaga Y."/>
            <person name="Zwiers L.-H."/>
            <person name="Turgeon B."/>
            <person name="Goodwin S."/>
            <person name="Spatafora J."/>
            <person name="Crous P."/>
            <person name="Grigoriev I."/>
        </authorList>
    </citation>
    <scope>NUCLEOTIDE SEQUENCE</scope>
    <source>
        <strain evidence="6">CBS 269.34</strain>
    </source>
</reference>
<dbReference type="InterPro" id="IPR036864">
    <property type="entry name" value="Zn2-C6_fun-type_DNA-bd_sf"/>
</dbReference>
<dbReference type="GO" id="GO:0003677">
    <property type="term" value="F:DNA binding"/>
    <property type="evidence" value="ECO:0007669"/>
    <property type="project" value="InterPro"/>
</dbReference>
<dbReference type="OrthoDB" id="424974at2759"/>
<dbReference type="InterPro" id="IPR007219">
    <property type="entry name" value="XnlR_reg_dom"/>
</dbReference>
<dbReference type="SUPFAM" id="SSF57701">
    <property type="entry name" value="Zn2/Cys6 DNA-binding domain"/>
    <property type="match status" value="1"/>
</dbReference>
<dbReference type="AlphaFoldDB" id="A0A6A6R9M3"/>
<keyword evidence="3" id="KW-0539">Nucleus</keyword>
<evidence type="ECO:0000256" key="2">
    <source>
        <dbReference type="ARBA" id="ARBA00022723"/>
    </source>
</evidence>
<dbReference type="InterPro" id="IPR001138">
    <property type="entry name" value="Zn2Cys6_DnaBD"/>
</dbReference>
<sequence length="670" mass="75262">MAPPTTKLSCEQCRQRKVKCDKTLPCGPCQKTKLECTAVQHKRKRRPRKDALNNRILRLEDMVRQLEATASSPKQESGSEVLTSSRNTLEDPTIAVNAKRFVAPDFWAGLAAEVTGLRDVLEEPSDDEGESPESQNTTSEPSPGHSFHANAVFFTSLSEGTPNRDLQPPPQDLRDKLLAIFKFRVDMIFKVGHWPTMCAAVTEKYSDPSRPVSLSVEALEYAIYFAALCTLSEAESMQILRQGKESLNKHFQTAAEAAFSRVDLITSRDHVVLQAFVIYLVALRTRTNRSTTWALVALAIRLANGQGIPSVEDPRSSPLEKESKRRLWYCIGLLDIQTSLDRGSVPLLRPEEFDRPPAYVNDAELAGLSTTSGGFTDMSPSLVTHLAMVNYRRLGYDFTSRGSQSRDSLQTWQDRLDVLTQFEREMQERVVRYCGESDPLHINATMTASHVAASMRVLLYRPMHRAPQDSRPPPDDDFDVLIAATGVVERSLFTNRSPALFPWAWFIWVPWYALAVVLAEICTQPDHPSVGRAWTAAESAFEQYSQQIADAYTGMLWRPIVKLMKKTRMVLHNRYKTAEIPTSYALENTSVQTSAVSDFPSDFPIKPEGSMGEVLQPGELPHVDQNLYPGPFEDKDLVAALDSLGHFTDPSPWMDWDLFLDDVNCDNWIT</sequence>
<dbReference type="GO" id="GO:0006351">
    <property type="term" value="P:DNA-templated transcription"/>
    <property type="evidence" value="ECO:0007669"/>
    <property type="project" value="InterPro"/>
</dbReference>
<evidence type="ECO:0000256" key="4">
    <source>
        <dbReference type="SAM" id="MobiDB-lite"/>
    </source>
</evidence>
<dbReference type="Pfam" id="PF00172">
    <property type="entry name" value="Zn_clus"/>
    <property type="match status" value="1"/>
</dbReference>
<dbReference type="PROSITE" id="PS00463">
    <property type="entry name" value="ZN2_CY6_FUNGAL_1"/>
    <property type="match status" value="1"/>
</dbReference>
<dbReference type="CDD" id="cd12148">
    <property type="entry name" value="fungal_TF_MHR"/>
    <property type="match status" value="1"/>
</dbReference>
<evidence type="ECO:0000313" key="7">
    <source>
        <dbReference type="Proteomes" id="UP000799750"/>
    </source>
</evidence>
<dbReference type="PANTHER" id="PTHR31001">
    <property type="entry name" value="UNCHARACTERIZED TRANSCRIPTIONAL REGULATORY PROTEIN"/>
    <property type="match status" value="1"/>
</dbReference>